<name>S2DFZ4_INDAL</name>
<comment type="caution">
    <text evidence="1">The sequence shown here is derived from an EMBL/GenBank/DDBJ whole genome shotgun (WGS) entry which is preliminary data.</text>
</comment>
<evidence type="ECO:0000313" key="1">
    <source>
        <dbReference type="EMBL" id="EOZ95980.1"/>
    </source>
</evidence>
<dbReference type="AlphaFoldDB" id="S2DFZ4"/>
<proteinExistence type="predicted"/>
<accession>S2DFZ4</accession>
<dbReference type="EMBL" id="ALWO02000036">
    <property type="protein sequence ID" value="EOZ95980.1"/>
    <property type="molecule type" value="Genomic_DNA"/>
</dbReference>
<keyword evidence="2" id="KW-1185">Reference proteome</keyword>
<evidence type="ECO:0000313" key="2">
    <source>
        <dbReference type="Proteomes" id="UP000006073"/>
    </source>
</evidence>
<dbReference type="STRING" id="1189612.A33Q_2573"/>
<gene>
    <name evidence="1" type="ORF">A33Q_2573</name>
</gene>
<organism evidence="1 2">
    <name type="scientific">Indibacter alkaliphilus (strain CCUG 57479 / KCTC 22604 / LW1)</name>
    <dbReference type="NCBI Taxonomy" id="1189612"/>
    <lineage>
        <taxon>Bacteria</taxon>
        <taxon>Pseudomonadati</taxon>
        <taxon>Bacteroidota</taxon>
        <taxon>Cytophagia</taxon>
        <taxon>Cytophagales</taxon>
        <taxon>Cyclobacteriaceae</taxon>
    </lineage>
</organism>
<dbReference type="Proteomes" id="UP000006073">
    <property type="component" value="Unassembled WGS sequence"/>
</dbReference>
<reference evidence="1 2" key="1">
    <citation type="journal article" date="2013" name="Genome Announc.">
        <title>Draft Genome Sequence of Indibacter alkaliphilus Strain LW1T, Isolated from Lonar Lake, a Haloalkaline Lake in the Buldana District of Maharashtra, India.</title>
        <authorList>
            <person name="Singh A."/>
            <person name="Kumar Jangir P."/>
            <person name="Sharma R."/>
            <person name="Singh A."/>
            <person name="Kumar Pinnaka A."/>
            <person name="Shivaji S."/>
        </authorList>
    </citation>
    <scope>NUCLEOTIDE SEQUENCE [LARGE SCALE GENOMIC DNA]</scope>
    <source>
        <strain evidence="2">CCUG 57479 / KCTC 22604 / LW1</strain>
    </source>
</reference>
<sequence>MWTMGIKYKKIRTGIDHADLFGSKLYHFYNLFGKHLHYFRLTLP</sequence>
<protein>
    <submittedName>
        <fullName evidence="1">Uncharacterized protein</fullName>
    </submittedName>
</protein>